<accession>A0A8K0UDN2</accession>
<dbReference type="AlphaFoldDB" id="A0A8K0UDN2"/>
<evidence type="ECO:0000313" key="2">
    <source>
        <dbReference type="EMBL" id="KAH8078058.1"/>
    </source>
</evidence>
<dbReference type="Proteomes" id="UP000813824">
    <property type="component" value="Unassembled WGS sequence"/>
</dbReference>
<dbReference type="EMBL" id="JAEVFJ010000060">
    <property type="protein sequence ID" value="KAH8078058.1"/>
    <property type="molecule type" value="Genomic_DNA"/>
</dbReference>
<proteinExistence type="predicted"/>
<protein>
    <submittedName>
        <fullName evidence="2">Uncharacterized protein</fullName>
    </submittedName>
</protein>
<feature type="chain" id="PRO_5035472756" evidence="1">
    <location>
        <begin position="22"/>
        <end position="123"/>
    </location>
</feature>
<keyword evidence="1" id="KW-0732">Signal</keyword>
<keyword evidence="3" id="KW-1185">Reference proteome</keyword>
<name>A0A8K0UDN2_9AGAR</name>
<sequence>MKTVMFSIAALLVAFTSAVAAAPFSAPEAAAIARANEVRVDAKYRAVAVAPVAREYCRFYWLCNIHKGRFTLRWKANVNVFEHFMYKYCTPRVSQTRASLVQSINDNTEPGTICHVRLRSHVD</sequence>
<organism evidence="2 3">
    <name type="scientific">Cristinia sonorae</name>
    <dbReference type="NCBI Taxonomy" id="1940300"/>
    <lineage>
        <taxon>Eukaryota</taxon>
        <taxon>Fungi</taxon>
        <taxon>Dikarya</taxon>
        <taxon>Basidiomycota</taxon>
        <taxon>Agaricomycotina</taxon>
        <taxon>Agaricomycetes</taxon>
        <taxon>Agaricomycetidae</taxon>
        <taxon>Agaricales</taxon>
        <taxon>Pleurotineae</taxon>
        <taxon>Stephanosporaceae</taxon>
        <taxon>Cristinia</taxon>
    </lineage>
</organism>
<gene>
    <name evidence="2" type="ORF">BXZ70DRAFT_911236</name>
</gene>
<evidence type="ECO:0000256" key="1">
    <source>
        <dbReference type="SAM" id="SignalP"/>
    </source>
</evidence>
<feature type="signal peptide" evidence="1">
    <location>
        <begin position="1"/>
        <end position="21"/>
    </location>
</feature>
<comment type="caution">
    <text evidence="2">The sequence shown here is derived from an EMBL/GenBank/DDBJ whole genome shotgun (WGS) entry which is preliminary data.</text>
</comment>
<evidence type="ECO:0000313" key="3">
    <source>
        <dbReference type="Proteomes" id="UP000813824"/>
    </source>
</evidence>
<reference evidence="2" key="1">
    <citation type="journal article" date="2021" name="New Phytol.">
        <title>Evolutionary innovations through gain and loss of genes in the ectomycorrhizal Boletales.</title>
        <authorList>
            <person name="Wu G."/>
            <person name="Miyauchi S."/>
            <person name="Morin E."/>
            <person name="Kuo A."/>
            <person name="Drula E."/>
            <person name="Varga T."/>
            <person name="Kohler A."/>
            <person name="Feng B."/>
            <person name="Cao Y."/>
            <person name="Lipzen A."/>
            <person name="Daum C."/>
            <person name="Hundley H."/>
            <person name="Pangilinan J."/>
            <person name="Johnson J."/>
            <person name="Barry K."/>
            <person name="LaButti K."/>
            <person name="Ng V."/>
            <person name="Ahrendt S."/>
            <person name="Min B."/>
            <person name="Choi I.G."/>
            <person name="Park H."/>
            <person name="Plett J.M."/>
            <person name="Magnuson J."/>
            <person name="Spatafora J.W."/>
            <person name="Nagy L.G."/>
            <person name="Henrissat B."/>
            <person name="Grigoriev I.V."/>
            <person name="Yang Z.L."/>
            <person name="Xu J."/>
            <person name="Martin F.M."/>
        </authorList>
    </citation>
    <scope>NUCLEOTIDE SEQUENCE</scope>
    <source>
        <strain evidence="2">KKN 215</strain>
    </source>
</reference>